<evidence type="ECO:0000313" key="2">
    <source>
        <dbReference type="Proteomes" id="UP001165960"/>
    </source>
</evidence>
<evidence type="ECO:0000313" key="1">
    <source>
        <dbReference type="EMBL" id="KAJ9079709.1"/>
    </source>
</evidence>
<reference evidence="1" key="1">
    <citation type="submission" date="2022-04" db="EMBL/GenBank/DDBJ databases">
        <title>Genome of the entomopathogenic fungus Entomophthora muscae.</title>
        <authorList>
            <person name="Elya C."/>
            <person name="Lovett B.R."/>
            <person name="Lee E."/>
            <person name="Macias A.M."/>
            <person name="Hajek A.E."/>
            <person name="De Bivort B.L."/>
            <person name="Kasson M.T."/>
            <person name="De Fine Licht H.H."/>
            <person name="Stajich J.E."/>
        </authorList>
    </citation>
    <scope>NUCLEOTIDE SEQUENCE</scope>
    <source>
        <strain evidence="1">Berkeley</strain>
    </source>
</reference>
<sequence>MSTHNNSQPSLRQVYQDLMAGMMEEDRKVFMRMPRSSRSSVAGPGLRYHKARSERGTATHIEGEEEVDFIFAETEALLILLTRLGFEDLQDWSDNIILKTASSPLATPLALLRARRNSEELPSTYPAIINQFGVSHHKETLYVYVQVLFAEDDAVTPIRSGARYHGSYNVEQLIGEVDLCLHVTAKDTSGFSLQHVYTITQRNQYVCEIARIWALEQSANPELPRTLGLDLQANTPVASPWPCAVKDNNPQLYFPLAASVAHFMWYPPKACSSGAVGFAWCCLEHLCWLAYQSKVSLPACYSYMEDVLFNCLTIGSAFSAHGGWGCLVNESNLCLPLCG</sequence>
<protein>
    <submittedName>
        <fullName evidence="1">Uncharacterized protein</fullName>
    </submittedName>
</protein>
<organism evidence="1 2">
    <name type="scientific">Entomophthora muscae</name>
    <dbReference type="NCBI Taxonomy" id="34485"/>
    <lineage>
        <taxon>Eukaryota</taxon>
        <taxon>Fungi</taxon>
        <taxon>Fungi incertae sedis</taxon>
        <taxon>Zoopagomycota</taxon>
        <taxon>Entomophthoromycotina</taxon>
        <taxon>Entomophthoromycetes</taxon>
        <taxon>Entomophthorales</taxon>
        <taxon>Entomophthoraceae</taxon>
        <taxon>Entomophthora</taxon>
    </lineage>
</organism>
<dbReference type="EMBL" id="QTSX02001667">
    <property type="protein sequence ID" value="KAJ9079709.1"/>
    <property type="molecule type" value="Genomic_DNA"/>
</dbReference>
<gene>
    <name evidence="1" type="ORF">DSO57_1032636</name>
</gene>
<name>A0ACC2TYV6_9FUNG</name>
<dbReference type="Proteomes" id="UP001165960">
    <property type="component" value="Unassembled WGS sequence"/>
</dbReference>
<proteinExistence type="predicted"/>
<keyword evidence="2" id="KW-1185">Reference proteome</keyword>
<accession>A0ACC2TYV6</accession>
<comment type="caution">
    <text evidence="1">The sequence shown here is derived from an EMBL/GenBank/DDBJ whole genome shotgun (WGS) entry which is preliminary data.</text>
</comment>